<comment type="caution">
    <text evidence="2">The sequence shown here is derived from an EMBL/GenBank/DDBJ whole genome shotgun (WGS) entry which is preliminary data.</text>
</comment>
<proteinExistence type="predicted"/>
<evidence type="ECO:0000256" key="1">
    <source>
        <dbReference type="SAM" id="Coils"/>
    </source>
</evidence>
<evidence type="ECO:0000313" key="2">
    <source>
        <dbReference type="EMBL" id="KAG2402583.1"/>
    </source>
</evidence>
<feature type="coiled-coil region" evidence="1">
    <location>
        <begin position="90"/>
        <end position="117"/>
    </location>
</feature>
<keyword evidence="1" id="KW-0175">Coiled coil</keyword>
<gene>
    <name evidence="2" type="ORF">HKW66_Vig0237800</name>
</gene>
<accession>A0A8T0KWF6</accession>
<sequence length="234" mass="26832">MVARIIAIMRTHMGTSLHRMIMDSLGEKAFLRSRFSTVGTFAEPRATHWTKQFQERKLFNVERSVIVLEYMAPRLPPPPQPTDPDATNNARLLETVIDRLQQQNTTLMEQNATLMEQNQSAMQSLEASRANSETTQRQLMEILAATRVFRKMFQEQRKQCRIERDSTTNFFASLWFPSAGAVEKSTMSKERESCRGSRTSLDDNDWNKISEGSCSVIMSQYGLWKKGEDIVLGL</sequence>
<organism evidence="2 3">
    <name type="scientific">Phaseolus angularis</name>
    <name type="common">Azuki bean</name>
    <name type="synonym">Vigna angularis</name>
    <dbReference type="NCBI Taxonomy" id="3914"/>
    <lineage>
        <taxon>Eukaryota</taxon>
        <taxon>Viridiplantae</taxon>
        <taxon>Streptophyta</taxon>
        <taxon>Embryophyta</taxon>
        <taxon>Tracheophyta</taxon>
        <taxon>Spermatophyta</taxon>
        <taxon>Magnoliopsida</taxon>
        <taxon>eudicotyledons</taxon>
        <taxon>Gunneridae</taxon>
        <taxon>Pentapetalae</taxon>
        <taxon>rosids</taxon>
        <taxon>fabids</taxon>
        <taxon>Fabales</taxon>
        <taxon>Fabaceae</taxon>
        <taxon>Papilionoideae</taxon>
        <taxon>50 kb inversion clade</taxon>
        <taxon>NPAAA clade</taxon>
        <taxon>indigoferoid/millettioid clade</taxon>
        <taxon>Phaseoleae</taxon>
        <taxon>Vigna</taxon>
    </lineage>
</organism>
<reference evidence="2 3" key="1">
    <citation type="submission" date="2020-05" db="EMBL/GenBank/DDBJ databases">
        <title>Vigna angularis (adzuki bean) Var. LongXiaoDou No. 4 denovo assembly.</title>
        <authorList>
            <person name="Xiang H."/>
        </authorList>
    </citation>
    <scope>NUCLEOTIDE SEQUENCE [LARGE SCALE GENOMIC DNA]</scope>
    <source>
        <tissue evidence="2">Leaf</tissue>
    </source>
</reference>
<dbReference type="AlphaFoldDB" id="A0A8T0KWF6"/>
<dbReference type="Proteomes" id="UP000743370">
    <property type="component" value="Unassembled WGS sequence"/>
</dbReference>
<protein>
    <submittedName>
        <fullName evidence="2">Uncharacterized protein</fullName>
    </submittedName>
</protein>
<dbReference type="EMBL" id="JABFOF010000003">
    <property type="protein sequence ID" value="KAG2402583.1"/>
    <property type="molecule type" value="Genomic_DNA"/>
</dbReference>
<evidence type="ECO:0000313" key="3">
    <source>
        <dbReference type="Proteomes" id="UP000743370"/>
    </source>
</evidence>
<name>A0A8T0KWF6_PHAAN</name>